<organism evidence="3 4">
    <name type="scientific">Lojkania enalia</name>
    <dbReference type="NCBI Taxonomy" id="147567"/>
    <lineage>
        <taxon>Eukaryota</taxon>
        <taxon>Fungi</taxon>
        <taxon>Dikarya</taxon>
        <taxon>Ascomycota</taxon>
        <taxon>Pezizomycotina</taxon>
        <taxon>Dothideomycetes</taxon>
        <taxon>Pleosporomycetidae</taxon>
        <taxon>Pleosporales</taxon>
        <taxon>Pleosporales incertae sedis</taxon>
        <taxon>Lojkania</taxon>
    </lineage>
</organism>
<accession>A0A9P4NAK8</accession>
<evidence type="ECO:0000313" key="3">
    <source>
        <dbReference type="EMBL" id="KAF2269641.1"/>
    </source>
</evidence>
<evidence type="ECO:0000256" key="1">
    <source>
        <dbReference type="SAM" id="MobiDB-lite"/>
    </source>
</evidence>
<dbReference type="InterPro" id="IPR012816">
    <property type="entry name" value="NADAR"/>
</dbReference>
<proteinExistence type="predicted"/>
<dbReference type="InterPro" id="IPR037238">
    <property type="entry name" value="YbiA-like_sf"/>
</dbReference>
<dbReference type="CDD" id="cd15457">
    <property type="entry name" value="NADAR"/>
    <property type="match status" value="1"/>
</dbReference>
<keyword evidence="4" id="KW-1185">Reference proteome</keyword>
<dbReference type="SUPFAM" id="SSF143990">
    <property type="entry name" value="YbiA-like"/>
    <property type="match status" value="1"/>
</dbReference>
<name>A0A9P4NAK8_9PLEO</name>
<gene>
    <name evidence="3" type="ORF">CC78DRAFT_612013</name>
</gene>
<dbReference type="Pfam" id="PF08719">
    <property type="entry name" value="NADAR"/>
    <property type="match status" value="1"/>
</dbReference>
<dbReference type="Proteomes" id="UP000800093">
    <property type="component" value="Unassembled WGS sequence"/>
</dbReference>
<feature type="domain" description="NADAR" evidence="2">
    <location>
        <begin position="1"/>
        <end position="63"/>
    </location>
</feature>
<reference evidence="4" key="1">
    <citation type="journal article" date="2020" name="Stud. Mycol.">
        <title>101 Dothideomycetes genomes: A test case for predicting lifestyles and emergence of pathogens.</title>
        <authorList>
            <person name="Haridas S."/>
            <person name="Albert R."/>
            <person name="Binder M."/>
            <person name="Bloem J."/>
            <person name="LaButti K."/>
            <person name="Salamov A."/>
            <person name="Andreopoulos B."/>
            <person name="Baker S."/>
            <person name="Barry K."/>
            <person name="Bills G."/>
            <person name="Bluhm B."/>
            <person name="Cannon C."/>
            <person name="Castanera R."/>
            <person name="Culley D."/>
            <person name="Daum C."/>
            <person name="Ezra D."/>
            <person name="Gonzalez J."/>
            <person name="Henrissat B."/>
            <person name="Kuo A."/>
            <person name="Liang C."/>
            <person name="Lipzen A."/>
            <person name="Lutzoni F."/>
            <person name="Magnuson J."/>
            <person name="Mondo S."/>
            <person name="Nolan M."/>
            <person name="Ohm R."/>
            <person name="Pangilinan J."/>
            <person name="Park H.-J."/>
            <person name="Ramirez L."/>
            <person name="Alfaro M."/>
            <person name="Sun H."/>
            <person name="Tritt A."/>
            <person name="Yoshinaga Y."/>
            <person name="Zwiers L.-H."/>
            <person name="Turgeon B."/>
            <person name="Goodwin S."/>
            <person name="Spatafora J."/>
            <person name="Crous P."/>
            <person name="Grigoriev I."/>
        </authorList>
    </citation>
    <scope>NUCLEOTIDE SEQUENCE [LARGE SCALE GENOMIC DNA]</scope>
    <source>
        <strain evidence="4">CBS 304.66</strain>
    </source>
</reference>
<dbReference type="EMBL" id="ML986581">
    <property type="protein sequence ID" value="KAF2269641.1"/>
    <property type="molecule type" value="Genomic_DNA"/>
</dbReference>
<feature type="region of interest" description="Disordered" evidence="1">
    <location>
        <begin position="105"/>
        <end position="131"/>
    </location>
</feature>
<dbReference type="AlphaFoldDB" id="A0A9P4NAK8"/>
<dbReference type="OrthoDB" id="206452at2759"/>
<dbReference type="Gene3D" id="1.10.357.40">
    <property type="entry name" value="YbiA-like"/>
    <property type="match status" value="1"/>
</dbReference>
<protein>
    <recommendedName>
        <fullName evidence="2">NADAR domain-containing protein</fullName>
    </recommendedName>
</protein>
<sequence>MEHYIMYRKAVLFNDPSHAEKILIAATPAEARALRRQVRGFNRDKWKNEVAEVTDDGTWLNFNVLRRFGGRGIGISRFSAGRTWSNDNTVRNLSPAFYIRLNKEQNDSDSNKRNMGLNQAQEDDGAGHHSSVGVSDEELVADFGKSIQLYVPERKHWPLNIIRQVFIGQLYIHGDGVRVDDIHGLRCP</sequence>
<comment type="caution">
    <text evidence="3">The sequence shown here is derived from an EMBL/GenBank/DDBJ whole genome shotgun (WGS) entry which is preliminary data.</text>
</comment>
<evidence type="ECO:0000313" key="4">
    <source>
        <dbReference type="Proteomes" id="UP000800093"/>
    </source>
</evidence>
<evidence type="ECO:0000259" key="2">
    <source>
        <dbReference type="Pfam" id="PF08719"/>
    </source>
</evidence>